<gene>
    <name evidence="1" type="ORF">LCGC14_1794070</name>
</gene>
<accession>A0A0F9J6G5</accession>
<dbReference type="EMBL" id="LAZR01017187">
    <property type="protein sequence ID" value="KKM01476.1"/>
    <property type="molecule type" value="Genomic_DNA"/>
</dbReference>
<organism evidence="1">
    <name type="scientific">marine sediment metagenome</name>
    <dbReference type="NCBI Taxonomy" id="412755"/>
    <lineage>
        <taxon>unclassified sequences</taxon>
        <taxon>metagenomes</taxon>
        <taxon>ecological metagenomes</taxon>
    </lineage>
</organism>
<name>A0A0F9J6G5_9ZZZZ</name>
<dbReference type="AlphaFoldDB" id="A0A0F9J6G5"/>
<proteinExistence type="predicted"/>
<sequence>MNRTEAVLGAIRAELERHRQELDSSRGLRAISLIVGFDEKSGELRNVIYRLEEKTNLRGTGGY</sequence>
<comment type="caution">
    <text evidence="1">The sequence shown here is derived from an EMBL/GenBank/DDBJ whole genome shotgun (WGS) entry which is preliminary data.</text>
</comment>
<reference evidence="1" key="1">
    <citation type="journal article" date="2015" name="Nature">
        <title>Complex archaea that bridge the gap between prokaryotes and eukaryotes.</title>
        <authorList>
            <person name="Spang A."/>
            <person name="Saw J.H."/>
            <person name="Jorgensen S.L."/>
            <person name="Zaremba-Niedzwiedzka K."/>
            <person name="Martijn J."/>
            <person name="Lind A.E."/>
            <person name="van Eijk R."/>
            <person name="Schleper C."/>
            <person name="Guy L."/>
            <person name="Ettema T.J."/>
        </authorList>
    </citation>
    <scope>NUCLEOTIDE SEQUENCE</scope>
</reference>
<evidence type="ECO:0000313" key="1">
    <source>
        <dbReference type="EMBL" id="KKM01476.1"/>
    </source>
</evidence>
<protein>
    <submittedName>
        <fullName evidence="1">Uncharacterized protein</fullName>
    </submittedName>
</protein>